<evidence type="ECO:0000313" key="1">
    <source>
        <dbReference type="EMBL" id="KAK4016388.1"/>
    </source>
</evidence>
<name>A0ABQ9ZUC7_9CRUS</name>
<proteinExistence type="predicted"/>
<gene>
    <name evidence="1" type="ORF">OUZ56_031339</name>
</gene>
<dbReference type="EMBL" id="JAOYFB010000005">
    <property type="protein sequence ID" value="KAK4016388.1"/>
    <property type="molecule type" value="Genomic_DNA"/>
</dbReference>
<evidence type="ECO:0000313" key="2">
    <source>
        <dbReference type="Proteomes" id="UP001234178"/>
    </source>
</evidence>
<comment type="caution">
    <text evidence="1">The sequence shown here is derived from an EMBL/GenBank/DDBJ whole genome shotgun (WGS) entry which is preliminary data.</text>
</comment>
<keyword evidence="2" id="KW-1185">Reference proteome</keyword>
<accession>A0ABQ9ZUC7</accession>
<sequence>MFVFASSMGRSRYVEKMATEICDVDDVVKETSSYSTTDSHMPLIDDLRSETATTSNHIYSLNNDNEEAYRLGSDLN</sequence>
<organism evidence="1 2">
    <name type="scientific">Daphnia magna</name>
    <dbReference type="NCBI Taxonomy" id="35525"/>
    <lineage>
        <taxon>Eukaryota</taxon>
        <taxon>Metazoa</taxon>
        <taxon>Ecdysozoa</taxon>
        <taxon>Arthropoda</taxon>
        <taxon>Crustacea</taxon>
        <taxon>Branchiopoda</taxon>
        <taxon>Diplostraca</taxon>
        <taxon>Cladocera</taxon>
        <taxon>Anomopoda</taxon>
        <taxon>Daphniidae</taxon>
        <taxon>Daphnia</taxon>
    </lineage>
</organism>
<protein>
    <submittedName>
        <fullName evidence="1">Uncharacterized protein</fullName>
    </submittedName>
</protein>
<reference evidence="1 2" key="1">
    <citation type="journal article" date="2023" name="Nucleic Acids Res.">
        <title>The hologenome of Daphnia magna reveals possible DNA methylation and microbiome-mediated evolution of the host genome.</title>
        <authorList>
            <person name="Chaturvedi A."/>
            <person name="Li X."/>
            <person name="Dhandapani V."/>
            <person name="Marshall H."/>
            <person name="Kissane S."/>
            <person name="Cuenca-Cambronero M."/>
            <person name="Asole G."/>
            <person name="Calvet F."/>
            <person name="Ruiz-Romero M."/>
            <person name="Marangio P."/>
            <person name="Guigo R."/>
            <person name="Rago D."/>
            <person name="Mirbahai L."/>
            <person name="Eastwood N."/>
            <person name="Colbourne J.K."/>
            <person name="Zhou J."/>
            <person name="Mallon E."/>
            <person name="Orsini L."/>
        </authorList>
    </citation>
    <scope>NUCLEOTIDE SEQUENCE [LARGE SCALE GENOMIC DNA]</scope>
    <source>
        <strain evidence="1">LRV0_1</strain>
    </source>
</reference>
<dbReference type="Proteomes" id="UP001234178">
    <property type="component" value="Unassembled WGS sequence"/>
</dbReference>